<name>A0ABW6Z8H0_9ACTN</name>
<accession>A0ABW6Z8H0</accession>
<comment type="caution">
    <text evidence="1">The sequence shown here is derived from an EMBL/GenBank/DDBJ whole genome shotgun (WGS) entry which is preliminary data.</text>
</comment>
<sequence length="189" mass="19799">MTTTGAGGPGAGDRSVSGVDFCAHVATRGEVLGVGIGSGPGAWTAVLGADCLKDPGTGLLRRDYGLVEVSFSADGGPLSCFGISVQAHRLIHGQAVPPALARAYGEFAPRVRFEEVRAGILALGCTVEPDDLSGDVHRYRVPESGVRVFVVDDPDPYGDGDHDVHDPQLHQAGDIWSLNVSPAWWARSR</sequence>
<proteinExistence type="predicted"/>
<gene>
    <name evidence="1" type="ORF">ACF1HC_38685</name>
</gene>
<dbReference type="EMBL" id="JBICBM010000030">
    <property type="protein sequence ID" value="MFF9887451.1"/>
    <property type="molecule type" value="Genomic_DNA"/>
</dbReference>
<evidence type="ECO:0000313" key="2">
    <source>
        <dbReference type="Proteomes" id="UP001603418"/>
    </source>
</evidence>
<dbReference type="RefSeq" id="WP_051816189.1">
    <property type="nucleotide sequence ID" value="NZ_JBFACJ010000045.1"/>
</dbReference>
<evidence type="ECO:0000313" key="1">
    <source>
        <dbReference type="EMBL" id="MFF9887451.1"/>
    </source>
</evidence>
<organism evidence="1 2">
    <name type="scientific">Streptomyces eurythermus</name>
    <dbReference type="NCBI Taxonomy" id="42237"/>
    <lineage>
        <taxon>Bacteria</taxon>
        <taxon>Bacillati</taxon>
        <taxon>Actinomycetota</taxon>
        <taxon>Actinomycetes</taxon>
        <taxon>Kitasatosporales</taxon>
        <taxon>Streptomycetaceae</taxon>
        <taxon>Streptomyces</taxon>
    </lineage>
</organism>
<reference evidence="1 2" key="1">
    <citation type="submission" date="2024-10" db="EMBL/GenBank/DDBJ databases">
        <title>The Natural Products Discovery Center: Release of the First 8490 Sequenced Strains for Exploring Actinobacteria Biosynthetic Diversity.</title>
        <authorList>
            <person name="Kalkreuter E."/>
            <person name="Kautsar S.A."/>
            <person name="Yang D."/>
            <person name="Bader C.D."/>
            <person name="Teijaro C.N."/>
            <person name="Fluegel L."/>
            <person name="Davis C.M."/>
            <person name="Simpson J.R."/>
            <person name="Lauterbach L."/>
            <person name="Steele A.D."/>
            <person name="Gui C."/>
            <person name="Meng S."/>
            <person name="Li G."/>
            <person name="Viehrig K."/>
            <person name="Ye F."/>
            <person name="Su P."/>
            <person name="Kiefer A.F."/>
            <person name="Nichols A."/>
            <person name="Cepeda A.J."/>
            <person name="Yan W."/>
            <person name="Fan B."/>
            <person name="Jiang Y."/>
            <person name="Adhikari A."/>
            <person name="Zheng C.-J."/>
            <person name="Schuster L."/>
            <person name="Cowan T.M."/>
            <person name="Smanski M.J."/>
            <person name="Chevrette M.G."/>
            <person name="De Carvalho L.P.S."/>
            <person name="Shen B."/>
        </authorList>
    </citation>
    <scope>NUCLEOTIDE SEQUENCE [LARGE SCALE GENOMIC DNA]</scope>
    <source>
        <strain evidence="1 2">NPDC013366</strain>
    </source>
</reference>
<dbReference type="Proteomes" id="UP001603418">
    <property type="component" value="Unassembled WGS sequence"/>
</dbReference>
<keyword evidence="2" id="KW-1185">Reference proteome</keyword>
<protein>
    <submittedName>
        <fullName evidence="1">Uncharacterized protein</fullName>
    </submittedName>
</protein>